<keyword evidence="2" id="KW-1185">Reference proteome</keyword>
<evidence type="ECO:0000313" key="1">
    <source>
        <dbReference type="EMBL" id="ETO24222.1"/>
    </source>
</evidence>
<gene>
    <name evidence="1" type="ORF">RFI_12943</name>
</gene>
<sequence>MFNADIRLPQERTVKKKQNKQKINNQTLEQSKEVALFQNLLHLHQVDKIDLGKKGDNAITLLPKMGEALFKNEYYKTGANQQIERRQFQTIYERVDLAGKTITNNKQAVSTVHADWKEELSGADSPWTESETWGIIAHINKRHSYGKSLRFSDRFFARWSKLTSFDADENTSSFRSAPKK</sequence>
<dbReference type="EMBL" id="ASPP01009362">
    <property type="protein sequence ID" value="ETO24222.1"/>
    <property type="molecule type" value="Genomic_DNA"/>
</dbReference>
<proteinExistence type="predicted"/>
<comment type="caution">
    <text evidence="1">The sequence shown here is derived from an EMBL/GenBank/DDBJ whole genome shotgun (WGS) entry which is preliminary data.</text>
</comment>
<evidence type="ECO:0000313" key="2">
    <source>
        <dbReference type="Proteomes" id="UP000023152"/>
    </source>
</evidence>
<reference evidence="1 2" key="1">
    <citation type="journal article" date="2013" name="Curr. Biol.">
        <title>The Genome of the Foraminiferan Reticulomyxa filosa.</title>
        <authorList>
            <person name="Glockner G."/>
            <person name="Hulsmann N."/>
            <person name="Schleicher M."/>
            <person name="Noegel A.A."/>
            <person name="Eichinger L."/>
            <person name="Gallinger C."/>
            <person name="Pawlowski J."/>
            <person name="Sierra R."/>
            <person name="Euteneuer U."/>
            <person name="Pillet L."/>
            <person name="Moustafa A."/>
            <person name="Platzer M."/>
            <person name="Groth M."/>
            <person name="Szafranski K."/>
            <person name="Schliwa M."/>
        </authorList>
    </citation>
    <scope>NUCLEOTIDE SEQUENCE [LARGE SCALE GENOMIC DNA]</scope>
</reference>
<accession>X6NFV5</accession>
<organism evidence="1 2">
    <name type="scientific">Reticulomyxa filosa</name>
    <dbReference type="NCBI Taxonomy" id="46433"/>
    <lineage>
        <taxon>Eukaryota</taxon>
        <taxon>Sar</taxon>
        <taxon>Rhizaria</taxon>
        <taxon>Retaria</taxon>
        <taxon>Foraminifera</taxon>
        <taxon>Monothalamids</taxon>
        <taxon>Reticulomyxidae</taxon>
        <taxon>Reticulomyxa</taxon>
    </lineage>
</organism>
<dbReference type="AlphaFoldDB" id="X6NFV5"/>
<protein>
    <submittedName>
        <fullName evidence="1">Uncharacterized protein</fullName>
    </submittedName>
</protein>
<name>X6NFV5_RETFI</name>
<dbReference type="Proteomes" id="UP000023152">
    <property type="component" value="Unassembled WGS sequence"/>
</dbReference>